<keyword evidence="2" id="KW-0408">Iron</keyword>
<dbReference type="InterPro" id="IPR017900">
    <property type="entry name" value="4Fe4S_Fe_S_CS"/>
</dbReference>
<dbReference type="Proteomes" id="UP000197032">
    <property type="component" value="Unassembled WGS sequence"/>
</dbReference>
<evidence type="ECO:0000313" key="5">
    <source>
        <dbReference type="EMBL" id="GAW94045.1"/>
    </source>
</evidence>
<comment type="caution">
    <text evidence="5">The sequence shown here is derived from an EMBL/GenBank/DDBJ whole genome shotgun (WGS) entry which is preliminary data.</text>
</comment>
<evidence type="ECO:0000256" key="2">
    <source>
        <dbReference type="ARBA" id="ARBA00023004"/>
    </source>
</evidence>
<dbReference type="CDD" id="cd16373">
    <property type="entry name" value="DMSOR_beta_like"/>
    <property type="match status" value="1"/>
</dbReference>
<feature type="domain" description="4Fe-4S ferredoxin-type" evidence="4">
    <location>
        <begin position="45"/>
        <end position="76"/>
    </location>
</feature>
<sequence length="192" mass="20533">MPQEEERLSRRKLFGLVKDKLVGAGSAALQVAAPKLASGLLRPPGAVEEEEFLATCRRCGKCIEACPGGALREAGPEHGLALGTPYLVPGEVPCSLCLTCQQVCPSGAIQSLARDKVRIAVAVIKRDRCLAWQGGMCRACYDRCPDRGRAMVLESFRRPVIRESDCSGCGNCAHACVLKPAAIVMKPVEKRG</sequence>
<dbReference type="GO" id="GO:0051536">
    <property type="term" value="F:iron-sulfur cluster binding"/>
    <property type="evidence" value="ECO:0007669"/>
    <property type="project" value="UniProtKB-KW"/>
</dbReference>
<evidence type="ECO:0000256" key="1">
    <source>
        <dbReference type="ARBA" id="ARBA00022723"/>
    </source>
</evidence>
<keyword evidence="1" id="KW-0479">Metal-binding</keyword>
<dbReference type="AlphaFoldDB" id="A0A1Z5HXK3"/>
<dbReference type="SUPFAM" id="SSF54862">
    <property type="entry name" value="4Fe-4S ferredoxins"/>
    <property type="match status" value="1"/>
</dbReference>
<protein>
    <submittedName>
        <fullName evidence="5">4Fe-4S ferredoxin</fullName>
    </submittedName>
</protein>
<feature type="domain" description="4Fe-4S ferredoxin-type" evidence="4">
    <location>
        <begin position="83"/>
        <end position="115"/>
    </location>
</feature>
<dbReference type="RefSeq" id="WP_088555069.1">
    <property type="nucleotide sequence ID" value="NZ_BDGJ01000197.1"/>
</dbReference>
<dbReference type="InterPro" id="IPR017896">
    <property type="entry name" value="4Fe4S_Fe-S-bd"/>
</dbReference>
<keyword evidence="6" id="KW-1185">Reference proteome</keyword>
<dbReference type="GO" id="GO:0046872">
    <property type="term" value="F:metal ion binding"/>
    <property type="evidence" value="ECO:0007669"/>
    <property type="project" value="UniProtKB-KW"/>
</dbReference>
<dbReference type="Pfam" id="PF12838">
    <property type="entry name" value="Fer4_7"/>
    <property type="match status" value="1"/>
</dbReference>
<evidence type="ECO:0000256" key="3">
    <source>
        <dbReference type="ARBA" id="ARBA00023014"/>
    </source>
</evidence>
<dbReference type="PROSITE" id="PS51379">
    <property type="entry name" value="4FE4S_FER_2"/>
    <property type="match status" value="3"/>
</dbReference>
<dbReference type="PROSITE" id="PS00198">
    <property type="entry name" value="4FE4S_FER_1"/>
    <property type="match status" value="1"/>
</dbReference>
<reference evidence="6" key="1">
    <citation type="journal article" date="2017" name="Appl. Environ. Microbiol.">
        <title>Genomic Analysis of Calderihabitans maritimus KKC1, a Thermophilic, Hydrogenogenic, Carboxydotrophic Bacterium Isolated from Marine Sediment.</title>
        <authorList>
            <person name="Omae K."/>
            <person name="Yoneda Y."/>
            <person name="Fukuyama Y."/>
            <person name="Yoshida T."/>
            <person name="Sako Y."/>
        </authorList>
    </citation>
    <scope>NUCLEOTIDE SEQUENCE [LARGE SCALE GENOMIC DNA]</scope>
    <source>
        <strain evidence="6">KKC1</strain>
    </source>
</reference>
<organism evidence="5 6">
    <name type="scientific">Calderihabitans maritimus</name>
    <dbReference type="NCBI Taxonomy" id="1246530"/>
    <lineage>
        <taxon>Bacteria</taxon>
        <taxon>Bacillati</taxon>
        <taxon>Bacillota</taxon>
        <taxon>Clostridia</taxon>
        <taxon>Neomoorellales</taxon>
        <taxon>Calderihabitantaceae</taxon>
        <taxon>Calderihabitans</taxon>
    </lineage>
</organism>
<proteinExistence type="predicted"/>
<keyword evidence="3" id="KW-0411">Iron-sulfur</keyword>
<evidence type="ECO:0000313" key="6">
    <source>
        <dbReference type="Proteomes" id="UP000197032"/>
    </source>
</evidence>
<name>A0A1Z5HXK3_9FIRM</name>
<dbReference type="EMBL" id="BDGJ01000197">
    <property type="protein sequence ID" value="GAW94045.1"/>
    <property type="molecule type" value="Genomic_DNA"/>
</dbReference>
<evidence type="ECO:0000259" key="4">
    <source>
        <dbReference type="PROSITE" id="PS51379"/>
    </source>
</evidence>
<feature type="domain" description="4Fe-4S ferredoxin-type" evidence="4">
    <location>
        <begin position="157"/>
        <end position="188"/>
    </location>
</feature>
<dbReference type="Gene3D" id="3.30.70.20">
    <property type="match status" value="2"/>
</dbReference>
<accession>A0A1Z5HXK3</accession>
<gene>
    <name evidence="5" type="ORF">KKC1_31640</name>
</gene>